<sequence>MFAVLLVVTFVIAVLVSFVVVRLFEKPIRAILGRIVSEELSKAWERYLKFAIYVVGVSGGVRVWELEKYITPQGEETEPIVLNAARWTLEVYRTIIGTLQSVAWMLLVFFLFALIAYVIVRGREHKQA</sequence>
<accession>A0A0S7WQP4</accession>
<keyword evidence="1" id="KW-1133">Transmembrane helix</keyword>
<dbReference type="PATRIC" id="fig|1703770.3.peg.2108"/>
<dbReference type="Proteomes" id="UP000052008">
    <property type="component" value="Unassembled WGS sequence"/>
</dbReference>
<reference evidence="2 3" key="1">
    <citation type="journal article" date="2015" name="Microbiome">
        <title>Genomic resolution of linkages in carbon, nitrogen, and sulfur cycling among widespread estuary sediment bacteria.</title>
        <authorList>
            <person name="Baker B.J."/>
            <person name="Lazar C.S."/>
            <person name="Teske A.P."/>
            <person name="Dick G.J."/>
        </authorList>
    </citation>
    <scope>NUCLEOTIDE SEQUENCE [LARGE SCALE GENOMIC DNA]</scope>
    <source>
        <strain evidence="2">DG_24</strain>
    </source>
</reference>
<organism evidence="2 3">
    <name type="scientific">candidate division TA06 bacterium DG_24</name>
    <dbReference type="NCBI Taxonomy" id="1703770"/>
    <lineage>
        <taxon>Bacteria</taxon>
        <taxon>Bacteria division TA06</taxon>
    </lineage>
</organism>
<protein>
    <submittedName>
        <fullName evidence="2">Uncharacterized protein</fullName>
    </submittedName>
</protein>
<evidence type="ECO:0000313" key="2">
    <source>
        <dbReference type="EMBL" id="KPJ52509.1"/>
    </source>
</evidence>
<evidence type="ECO:0000313" key="3">
    <source>
        <dbReference type="Proteomes" id="UP000052008"/>
    </source>
</evidence>
<keyword evidence="1" id="KW-0472">Membrane</keyword>
<comment type="caution">
    <text evidence="2">The sequence shown here is derived from an EMBL/GenBank/DDBJ whole genome shotgun (WGS) entry which is preliminary data.</text>
</comment>
<dbReference type="AlphaFoldDB" id="A0A0S7WQP4"/>
<dbReference type="EMBL" id="LIZS01000055">
    <property type="protein sequence ID" value="KPJ52509.1"/>
    <property type="molecule type" value="Genomic_DNA"/>
</dbReference>
<feature type="transmembrane region" description="Helical" evidence="1">
    <location>
        <begin position="102"/>
        <end position="120"/>
    </location>
</feature>
<name>A0A0S7WQP4_UNCT6</name>
<gene>
    <name evidence="2" type="ORF">AMJ39_07665</name>
</gene>
<keyword evidence="1" id="KW-0812">Transmembrane</keyword>
<feature type="transmembrane region" description="Helical" evidence="1">
    <location>
        <begin position="6"/>
        <end position="25"/>
    </location>
</feature>
<proteinExistence type="predicted"/>
<evidence type="ECO:0000256" key="1">
    <source>
        <dbReference type="SAM" id="Phobius"/>
    </source>
</evidence>